<dbReference type="Pfam" id="PF12732">
    <property type="entry name" value="YtxH"/>
    <property type="match status" value="1"/>
</dbReference>
<gene>
    <name evidence="2" type="ORF">FYJ29_05165</name>
</gene>
<dbReference type="Proteomes" id="UP000483362">
    <property type="component" value="Unassembled WGS sequence"/>
</dbReference>
<organism evidence="2 3">
    <name type="scientific">Sodaliphilus pleomorphus</name>
    <dbReference type="NCBI Taxonomy" id="2606626"/>
    <lineage>
        <taxon>Bacteria</taxon>
        <taxon>Pseudomonadati</taxon>
        <taxon>Bacteroidota</taxon>
        <taxon>Bacteroidia</taxon>
        <taxon>Bacteroidales</taxon>
        <taxon>Muribaculaceae</taxon>
        <taxon>Sodaliphilus</taxon>
    </lineage>
</organism>
<dbReference type="RefSeq" id="WP_154326593.1">
    <property type="nucleotide sequence ID" value="NZ_CP045696.1"/>
</dbReference>
<keyword evidence="3" id="KW-1185">Reference proteome</keyword>
<keyword evidence="1" id="KW-0472">Membrane</keyword>
<dbReference type="AlphaFoldDB" id="A0A6L5XCB1"/>
<sequence length="65" mass="6941">MKPINIIMAVIGGAIAGAAVGLLFAPEKGNVTRQKIVDALKRKGVKLDPDKIDELADDITKELEK</sequence>
<proteinExistence type="predicted"/>
<keyword evidence="1" id="KW-0812">Transmembrane</keyword>
<evidence type="ECO:0000313" key="2">
    <source>
        <dbReference type="EMBL" id="MSS17155.1"/>
    </source>
</evidence>
<reference evidence="2 3" key="1">
    <citation type="submission" date="2019-08" db="EMBL/GenBank/DDBJ databases">
        <title>In-depth cultivation of the pig gut microbiome towards novel bacterial diversity and tailored functional studies.</title>
        <authorList>
            <person name="Wylensek D."/>
            <person name="Hitch T.C.A."/>
            <person name="Clavel T."/>
        </authorList>
    </citation>
    <scope>NUCLEOTIDE SEQUENCE [LARGE SCALE GENOMIC DNA]</scope>
    <source>
        <strain evidence="2 3">Oil-RF-744-WCA-WT-10</strain>
    </source>
</reference>
<dbReference type="InterPro" id="IPR024623">
    <property type="entry name" value="YtxH"/>
</dbReference>
<evidence type="ECO:0000256" key="1">
    <source>
        <dbReference type="SAM" id="Phobius"/>
    </source>
</evidence>
<dbReference type="EMBL" id="VULT01000006">
    <property type="protein sequence ID" value="MSS17155.1"/>
    <property type="molecule type" value="Genomic_DNA"/>
</dbReference>
<accession>A0A6L5XCB1</accession>
<protein>
    <submittedName>
        <fullName evidence="2">YtxH domain-containing protein</fullName>
    </submittedName>
</protein>
<feature type="transmembrane region" description="Helical" evidence="1">
    <location>
        <begin position="6"/>
        <end position="25"/>
    </location>
</feature>
<keyword evidence="1" id="KW-1133">Transmembrane helix</keyword>
<evidence type="ECO:0000313" key="3">
    <source>
        <dbReference type="Proteomes" id="UP000483362"/>
    </source>
</evidence>
<comment type="caution">
    <text evidence="2">The sequence shown here is derived from an EMBL/GenBank/DDBJ whole genome shotgun (WGS) entry which is preliminary data.</text>
</comment>
<name>A0A6L5XCB1_9BACT</name>